<comment type="caution">
    <text evidence="3">The sequence shown here is derived from an EMBL/GenBank/DDBJ whole genome shotgun (WGS) entry which is preliminary data.</text>
</comment>
<protein>
    <submittedName>
        <fullName evidence="3">Sushi, nidogen and EGF-like domain-containing protein 1</fullName>
    </submittedName>
</protein>
<dbReference type="EMBL" id="CASHTH010003294">
    <property type="protein sequence ID" value="CAI8042991.1"/>
    <property type="molecule type" value="Genomic_DNA"/>
</dbReference>
<dbReference type="Proteomes" id="UP001174909">
    <property type="component" value="Unassembled WGS sequence"/>
</dbReference>
<dbReference type="PANTHER" id="PTHR13802:SF52">
    <property type="entry name" value="MUCIN-4"/>
    <property type="match status" value="1"/>
</dbReference>
<evidence type="ECO:0000313" key="3">
    <source>
        <dbReference type="EMBL" id="CAI8042991.1"/>
    </source>
</evidence>
<dbReference type="Pfam" id="PF06119">
    <property type="entry name" value="NIDO"/>
    <property type="match status" value="1"/>
</dbReference>
<dbReference type="AlphaFoldDB" id="A0AA35T8Z1"/>
<keyword evidence="1" id="KW-1015">Disulfide bond</keyword>
<dbReference type="InterPro" id="IPR003886">
    <property type="entry name" value="NIDO_dom"/>
</dbReference>
<keyword evidence="4" id="KW-1185">Reference proteome</keyword>
<dbReference type="SMART" id="SM00539">
    <property type="entry name" value="NIDO"/>
    <property type="match status" value="1"/>
</dbReference>
<dbReference type="PANTHER" id="PTHR13802">
    <property type="entry name" value="MUCIN 4-RELATED"/>
    <property type="match status" value="1"/>
</dbReference>
<feature type="domain" description="NIDO" evidence="2">
    <location>
        <begin position="1"/>
        <end position="137"/>
    </location>
</feature>
<organism evidence="3 4">
    <name type="scientific">Geodia barretti</name>
    <name type="common">Barrett's horny sponge</name>
    <dbReference type="NCBI Taxonomy" id="519541"/>
    <lineage>
        <taxon>Eukaryota</taxon>
        <taxon>Metazoa</taxon>
        <taxon>Porifera</taxon>
        <taxon>Demospongiae</taxon>
        <taxon>Heteroscleromorpha</taxon>
        <taxon>Tetractinellida</taxon>
        <taxon>Astrophorina</taxon>
        <taxon>Geodiidae</taxon>
        <taxon>Geodia</taxon>
    </lineage>
</organism>
<name>A0AA35T8Z1_GEOBA</name>
<evidence type="ECO:0000259" key="2">
    <source>
        <dbReference type="PROSITE" id="PS51220"/>
    </source>
</evidence>
<reference evidence="3" key="1">
    <citation type="submission" date="2023-03" db="EMBL/GenBank/DDBJ databases">
        <authorList>
            <person name="Steffen K."/>
            <person name="Cardenas P."/>
        </authorList>
    </citation>
    <scope>NUCLEOTIDE SEQUENCE</scope>
</reference>
<proteinExistence type="predicted"/>
<feature type="non-terminal residue" evidence="3">
    <location>
        <position position="137"/>
    </location>
</feature>
<feature type="non-terminal residue" evidence="3">
    <location>
        <position position="1"/>
    </location>
</feature>
<dbReference type="InterPro" id="IPR051495">
    <property type="entry name" value="Epithelial_Barrier/Signaling"/>
</dbReference>
<evidence type="ECO:0000256" key="1">
    <source>
        <dbReference type="ARBA" id="ARBA00023157"/>
    </source>
</evidence>
<dbReference type="GO" id="GO:0007160">
    <property type="term" value="P:cell-matrix adhesion"/>
    <property type="evidence" value="ECO:0007669"/>
    <property type="project" value="InterPro"/>
</dbReference>
<sequence>EIRYRQTDDPALLSQARADVREVYPTFTAFNPTRLLIATWDQVAHFDSVVAFSGLTNTFQCVLITDSSLSFVIFLYADDLIQWSVGTANLSAHAQAGFNAGDGIRFTTIEGSRTEAIVNIETTSNIGVPGKYLFRVD</sequence>
<dbReference type="PROSITE" id="PS51220">
    <property type="entry name" value="NIDO"/>
    <property type="match status" value="1"/>
</dbReference>
<accession>A0AA35T8Z1</accession>
<evidence type="ECO:0000313" key="4">
    <source>
        <dbReference type="Proteomes" id="UP001174909"/>
    </source>
</evidence>
<gene>
    <name evidence="3" type="ORF">GBAR_LOCUS23839</name>
</gene>